<comment type="similarity">
    <text evidence="2">Belongs to the G protein gamma family.</text>
</comment>
<evidence type="ECO:0000256" key="9">
    <source>
        <dbReference type="ARBA" id="ARBA00023288"/>
    </source>
</evidence>
<accession>A0A9P6XFH2</accession>
<dbReference type="InterPro" id="IPR041848">
    <property type="entry name" value="Ste18_fungal"/>
</dbReference>
<evidence type="ECO:0000256" key="11">
    <source>
        <dbReference type="SAM" id="MobiDB-lite"/>
    </source>
</evidence>
<evidence type="ECO:0000256" key="8">
    <source>
        <dbReference type="ARBA" id="ARBA00023224"/>
    </source>
</evidence>
<evidence type="ECO:0000256" key="3">
    <source>
        <dbReference type="ARBA" id="ARBA00011581"/>
    </source>
</evidence>
<keyword evidence="10" id="KW-0636">Prenylation</keyword>
<comment type="caution">
    <text evidence="13">The sequence shown here is derived from an EMBL/GenBank/DDBJ whole genome shotgun (WGS) entry which is preliminary data.</text>
</comment>
<evidence type="ECO:0000256" key="7">
    <source>
        <dbReference type="ARBA" id="ARBA00023139"/>
    </source>
</evidence>
<evidence type="ECO:0000256" key="1">
    <source>
        <dbReference type="ARBA" id="ARBA00004170"/>
    </source>
</evidence>
<gene>
    <name evidence="13" type="ORF">G6F64_002852</name>
</gene>
<dbReference type="SMART" id="SM01224">
    <property type="entry name" value="G_gamma"/>
    <property type="match status" value="1"/>
</dbReference>
<proteinExistence type="inferred from homology"/>
<dbReference type="GO" id="GO:0031681">
    <property type="term" value="F:G-protein beta-subunit binding"/>
    <property type="evidence" value="ECO:0007669"/>
    <property type="project" value="InterPro"/>
</dbReference>
<organism evidence="13 14">
    <name type="scientific">Rhizopus oryzae</name>
    <name type="common">Mucormycosis agent</name>
    <name type="synonym">Rhizopus arrhizus var. delemar</name>
    <dbReference type="NCBI Taxonomy" id="64495"/>
    <lineage>
        <taxon>Eukaryota</taxon>
        <taxon>Fungi</taxon>
        <taxon>Fungi incertae sedis</taxon>
        <taxon>Mucoromycota</taxon>
        <taxon>Mucoromycotina</taxon>
        <taxon>Mucoromycetes</taxon>
        <taxon>Mucorales</taxon>
        <taxon>Mucorineae</taxon>
        <taxon>Rhizopodaceae</taxon>
        <taxon>Rhizopus</taxon>
    </lineage>
</organism>
<evidence type="ECO:0000256" key="5">
    <source>
        <dbReference type="ARBA" id="ARBA00022481"/>
    </source>
</evidence>
<feature type="region of interest" description="Disordered" evidence="11">
    <location>
        <begin position="77"/>
        <end position="97"/>
    </location>
</feature>
<evidence type="ECO:0000256" key="2">
    <source>
        <dbReference type="ARBA" id="ARBA00007431"/>
    </source>
</evidence>
<dbReference type="SUPFAM" id="SSF48670">
    <property type="entry name" value="Transducin (heterotrimeric G protein), gamma chain"/>
    <property type="match status" value="1"/>
</dbReference>
<dbReference type="InterPro" id="IPR015898">
    <property type="entry name" value="G-protein_gamma-like_dom"/>
</dbReference>
<evidence type="ECO:0000313" key="14">
    <source>
        <dbReference type="Proteomes" id="UP000716291"/>
    </source>
</evidence>
<dbReference type="OrthoDB" id="19232at2759"/>
<keyword evidence="8" id="KW-0807">Transducer</keyword>
<comment type="subcellular location">
    <subcellularLocation>
        <location evidence="1">Membrane</location>
        <topology evidence="1">Peripheral membrane protein</topology>
    </subcellularLocation>
</comment>
<evidence type="ECO:0000256" key="10">
    <source>
        <dbReference type="ARBA" id="ARBA00023289"/>
    </source>
</evidence>
<keyword evidence="7" id="KW-0564">Palmitate</keyword>
<dbReference type="Proteomes" id="UP000716291">
    <property type="component" value="Unassembled WGS sequence"/>
</dbReference>
<sequence length="97" mass="10594">MANTYTQQQIPLTATKKTYSISEAKLKKILDHNDRLREQLDLPRIPVSEASLSLIEYCKITKDPLLPSVWGPVSREQDPFAPAAGGSGSGSSCCTVM</sequence>
<dbReference type="GO" id="GO:0005834">
    <property type="term" value="C:heterotrimeric G-protein complex"/>
    <property type="evidence" value="ECO:0007669"/>
    <property type="project" value="TreeGrafter"/>
</dbReference>
<comment type="subunit">
    <text evidence="3">G proteins are composed of 3 units, alpha, beta and gamma.</text>
</comment>
<keyword evidence="9" id="KW-0449">Lipoprotein</keyword>
<dbReference type="GO" id="GO:0000750">
    <property type="term" value="P:pheromone-dependent signal transduction involved in conjugation with cellular fusion"/>
    <property type="evidence" value="ECO:0007669"/>
    <property type="project" value="InterPro"/>
</dbReference>
<evidence type="ECO:0000256" key="4">
    <source>
        <dbReference type="ARBA" id="ARBA00016111"/>
    </source>
</evidence>
<dbReference type="GO" id="GO:0007186">
    <property type="term" value="P:G protein-coupled receptor signaling pathway"/>
    <property type="evidence" value="ECO:0007669"/>
    <property type="project" value="InterPro"/>
</dbReference>
<dbReference type="PROSITE" id="PS50058">
    <property type="entry name" value="G_PROTEIN_GAMMA"/>
    <property type="match status" value="1"/>
</dbReference>
<evidence type="ECO:0000256" key="6">
    <source>
        <dbReference type="ARBA" id="ARBA00023136"/>
    </source>
</evidence>
<name>A0A9P6XFH2_RHIOR</name>
<dbReference type="FunFam" id="4.10.260.10:FF:000003">
    <property type="entry name" value="G-protein complex gamma subunit Ste18/GpgA"/>
    <property type="match status" value="1"/>
</dbReference>
<dbReference type="Gene3D" id="4.10.260.10">
    <property type="entry name" value="Transducin (heterotrimeric G protein), gamma chain"/>
    <property type="match status" value="1"/>
</dbReference>
<keyword evidence="5" id="KW-0488">Methylation</keyword>
<evidence type="ECO:0000313" key="13">
    <source>
        <dbReference type="EMBL" id="KAG1312667.1"/>
    </source>
</evidence>
<dbReference type="Pfam" id="PF00631">
    <property type="entry name" value="G-gamma"/>
    <property type="match status" value="1"/>
</dbReference>
<dbReference type="PANTHER" id="PTHR28189">
    <property type="entry name" value="GUANINE NUCLEOTIDE-BINDING PROTEIN SUBUNIT GAMMA"/>
    <property type="match status" value="1"/>
</dbReference>
<dbReference type="PANTHER" id="PTHR28189:SF1">
    <property type="entry name" value="GUANINE NUCLEOTIDE-BINDING PROTEIN SUBUNIT GAMMA"/>
    <property type="match status" value="1"/>
</dbReference>
<keyword evidence="6" id="KW-0472">Membrane</keyword>
<reference evidence="13" key="1">
    <citation type="journal article" date="2020" name="Microb. Genom.">
        <title>Genetic diversity of clinical and environmental Mucorales isolates obtained from an investigation of mucormycosis cases among solid organ transplant recipients.</title>
        <authorList>
            <person name="Nguyen M.H."/>
            <person name="Kaul D."/>
            <person name="Muto C."/>
            <person name="Cheng S.J."/>
            <person name="Richter R.A."/>
            <person name="Bruno V.M."/>
            <person name="Liu G."/>
            <person name="Beyhan S."/>
            <person name="Sundermann A.J."/>
            <person name="Mounaud S."/>
            <person name="Pasculle A.W."/>
            <person name="Nierman W.C."/>
            <person name="Driscoll E."/>
            <person name="Cumbie R."/>
            <person name="Clancy C.J."/>
            <person name="Dupont C.L."/>
        </authorList>
    </citation>
    <scope>NUCLEOTIDE SEQUENCE</scope>
    <source>
        <strain evidence="13">GL11</strain>
    </source>
</reference>
<protein>
    <recommendedName>
        <fullName evidence="4">Guanine nucleotide-binding protein subunit gamma</fullName>
    </recommendedName>
</protein>
<feature type="domain" description="G protein gamma" evidence="12">
    <location>
        <begin position="17"/>
        <end position="97"/>
    </location>
</feature>
<dbReference type="EMBL" id="JAANQT010000259">
    <property type="protein sequence ID" value="KAG1312667.1"/>
    <property type="molecule type" value="Genomic_DNA"/>
</dbReference>
<dbReference type="AlphaFoldDB" id="A0A9P6XFH2"/>
<dbReference type="InterPro" id="IPR036284">
    <property type="entry name" value="GGL_sf"/>
</dbReference>
<evidence type="ECO:0000259" key="12">
    <source>
        <dbReference type="PROSITE" id="PS50058"/>
    </source>
</evidence>
<keyword evidence="14" id="KW-1185">Reference proteome</keyword>